<dbReference type="PROSITE" id="PS50850">
    <property type="entry name" value="MFS"/>
    <property type="match status" value="1"/>
</dbReference>
<evidence type="ECO:0000313" key="10">
    <source>
        <dbReference type="Proteomes" id="UP000481043"/>
    </source>
</evidence>
<reference evidence="9 10" key="1">
    <citation type="submission" date="2020-02" db="EMBL/GenBank/DDBJ databases">
        <title>Bacillus aquiflavi sp. nov., isolated from yellow water of strong flavor Chinese baijiu in Yibin region of China.</title>
        <authorList>
            <person name="Xie J."/>
        </authorList>
    </citation>
    <scope>NUCLEOTIDE SEQUENCE [LARGE SCALE GENOMIC DNA]</scope>
    <source>
        <strain evidence="9 10">SA4</strain>
    </source>
</reference>
<evidence type="ECO:0000256" key="5">
    <source>
        <dbReference type="ARBA" id="ARBA00022989"/>
    </source>
</evidence>
<name>A0A6M0Q8F8_9BACI</name>
<dbReference type="InterPro" id="IPR036259">
    <property type="entry name" value="MFS_trans_sf"/>
</dbReference>
<feature type="transmembrane region" description="Helical" evidence="7">
    <location>
        <begin position="372"/>
        <end position="394"/>
    </location>
</feature>
<protein>
    <submittedName>
        <fullName evidence="9">MFS transporter</fullName>
    </submittedName>
</protein>
<keyword evidence="4 7" id="KW-0812">Transmembrane</keyword>
<dbReference type="AlphaFoldDB" id="A0A6M0Q8F8"/>
<dbReference type="GO" id="GO:0005886">
    <property type="term" value="C:plasma membrane"/>
    <property type="evidence" value="ECO:0007669"/>
    <property type="project" value="UniProtKB-SubCell"/>
</dbReference>
<keyword evidence="5 7" id="KW-1133">Transmembrane helix</keyword>
<evidence type="ECO:0000256" key="7">
    <source>
        <dbReference type="SAM" id="Phobius"/>
    </source>
</evidence>
<dbReference type="InterPro" id="IPR022324">
    <property type="entry name" value="Bacilysin_exporter_BacE_put"/>
</dbReference>
<proteinExistence type="predicted"/>
<dbReference type="PRINTS" id="PR01988">
    <property type="entry name" value="EXPORTERBACE"/>
</dbReference>
<comment type="subcellular location">
    <subcellularLocation>
        <location evidence="1">Cell membrane</location>
        <topology evidence="1">Multi-pass membrane protein</topology>
    </subcellularLocation>
</comment>
<dbReference type="GO" id="GO:0022857">
    <property type="term" value="F:transmembrane transporter activity"/>
    <property type="evidence" value="ECO:0007669"/>
    <property type="project" value="InterPro"/>
</dbReference>
<comment type="caution">
    <text evidence="9">The sequence shown here is derived from an EMBL/GenBank/DDBJ whole genome shotgun (WGS) entry which is preliminary data.</text>
</comment>
<dbReference type="InterPro" id="IPR011701">
    <property type="entry name" value="MFS"/>
</dbReference>
<feature type="transmembrane region" description="Helical" evidence="7">
    <location>
        <begin position="85"/>
        <end position="111"/>
    </location>
</feature>
<dbReference type="EMBL" id="JAAIWM010000004">
    <property type="protein sequence ID" value="NEY72656.1"/>
    <property type="molecule type" value="Genomic_DNA"/>
</dbReference>
<dbReference type="CDD" id="cd06173">
    <property type="entry name" value="MFS_MefA_like"/>
    <property type="match status" value="1"/>
</dbReference>
<dbReference type="PANTHER" id="PTHR43266:SF2">
    <property type="entry name" value="MAJOR FACILITATOR SUPERFAMILY (MFS) PROFILE DOMAIN-CONTAINING PROTEIN"/>
    <property type="match status" value="1"/>
</dbReference>
<keyword evidence="3" id="KW-1003">Cell membrane</keyword>
<keyword evidence="10" id="KW-1185">Reference proteome</keyword>
<evidence type="ECO:0000256" key="1">
    <source>
        <dbReference type="ARBA" id="ARBA00004651"/>
    </source>
</evidence>
<evidence type="ECO:0000256" key="3">
    <source>
        <dbReference type="ARBA" id="ARBA00022475"/>
    </source>
</evidence>
<feature type="transmembrane region" description="Helical" evidence="7">
    <location>
        <begin position="15"/>
        <end position="39"/>
    </location>
</feature>
<dbReference type="SUPFAM" id="SSF103473">
    <property type="entry name" value="MFS general substrate transporter"/>
    <property type="match status" value="1"/>
</dbReference>
<gene>
    <name evidence="9" type="ORF">G4D63_13045</name>
</gene>
<feature type="transmembrane region" description="Helical" evidence="7">
    <location>
        <begin position="257"/>
        <end position="278"/>
    </location>
</feature>
<keyword evidence="2" id="KW-0813">Transport</keyword>
<feature type="transmembrane region" description="Helical" evidence="7">
    <location>
        <begin position="166"/>
        <end position="185"/>
    </location>
</feature>
<feature type="transmembrane region" description="Helical" evidence="7">
    <location>
        <begin position="285"/>
        <end position="304"/>
    </location>
</feature>
<feature type="transmembrane region" description="Helical" evidence="7">
    <location>
        <begin position="219"/>
        <end position="237"/>
    </location>
</feature>
<feature type="transmembrane region" description="Helical" evidence="7">
    <location>
        <begin position="46"/>
        <end position="65"/>
    </location>
</feature>
<sequence>MIEKGTLHTKKTSNLLLAGVGISTLGDFIYLVAINILVLRLTGSPAAVAGLWIMSPLAGILTKFWSGSFIDRMNKRSLMIVTDLIRAAIIIFLPFISSLWLLYMCLFFLSIAKSFFEPTSMTYITSVIPKEHRKQFNSFRSIFTSGAFLIGPAIAGVLIITTSIEIAIWLNALSFMISAVVLLFLPNIDKEAHSRKNITIKDLFNDWGYVIQFSRQHTYVIFVYFLAQFFMLVTLGMDAQEVVFTQKVLGLSETQFGLLISITGVGSILGAFAVSILAKRMSIQLLISSGFLLVALGYVIYALSFSFLSVAFGFIILGFFNAFSNTGFTTFYQNNVPVEMMGRISSVYGVIVSVFQIIFILLIGFTGELIPLRYSIIISSILVLSSGLLLAYIVHLPSRKQFFSEESVPVQG</sequence>
<feature type="transmembrane region" description="Helical" evidence="7">
    <location>
        <begin position="310"/>
        <end position="332"/>
    </location>
</feature>
<feature type="domain" description="Major facilitator superfamily (MFS) profile" evidence="8">
    <location>
        <begin position="7"/>
        <end position="399"/>
    </location>
</feature>
<evidence type="ECO:0000313" key="9">
    <source>
        <dbReference type="EMBL" id="NEY72656.1"/>
    </source>
</evidence>
<dbReference type="Pfam" id="PF07690">
    <property type="entry name" value="MFS_1"/>
    <property type="match status" value="1"/>
</dbReference>
<evidence type="ECO:0000256" key="6">
    <source>
        <dbReference type="ARBA" id="ARBA00023136"/>
    </source>
</evidence>
<evidence type="ECO:0000256" key="4">
    <source>
        <dbReference type="ARBA" id="ARBA00022692"/>
    </source>
</evidence>
<evidence type="ECO:0000259" key="8">
    <source>
        <dbReference type="PROSITE" id="PS50850"/>
    </source>
</evidence>
<feature type="transmembrane region" description="Helical" evidence="7">
    <location>
        <begin position="142"/>
        <end position="160"/>
    </location>
</feature>
<dbReference type="Gene3D" id="1.20.1250.20">
    <property type="entry name" value="MFS general substrate transporter like domains"/>
    <property type="match status" value="1"/>
</dbReference>
<dbReference type="PANTHER" id="PTHR43266">
    <property type="entry name" value="MACROLIDE-EFFLUX PROTEIN"/>
    <property type="match status" value="1"/>
</dbReference>
<dbReference type="Proteomes" id="UP000481043">
    <property type="component" value="Unassembled WGS sequence"/>
</dbReference>
<evidence type="ECO:0000256" key="2">
    <source>
        <dbReference type="ARBA" id="ARBA00022448"/>
    </source>
</evidence>
<keyword evidence="6 7" id="KW-0472">Membrane</keyword>
<organism evidence="9 10">
    <name type="scientific">Bacillus mesophilus</name>
    <dbReference type="NCBI Taxonomy" id="1808955"/>
    <lineage>
        <taxon>Bacteria</taxon>
        <taxon>Bacillati</taxon>
        <taxon>Bacillota</taxon>
        <taxon>Bacilli</taxon>
        <taxon>Bacillales</taxon>
        <taxon>Bacillaceae</taxon>
        <taxon>Bacillus</taxon>
    </lineage>
</organism>
<feature type="transmembrane region" description="Helical" evidence="7">
    <location>
        <begin position="344"/>
        <end position="366"/>
    </location>
</feature>
<accession>A0A6M0Q8F8</accession>
<dbReference type="InterPro" id="IPR020846">
    <property type="entry name" value="MFS_dom"/>
</dbReference>